<dbReference type="Gene3D" id="3.30.530.20">
    <property type="match status" value="2"/>
</dbReference>
<dbReference type="InterPro" id="IPR005031">
    <property type="entry name" value="COQ10_START"/>
</dbReference>
<protein>
    <recommendedName>
        <fullName evidence="2">Coenzyme Q-binding protein COQ10 START domain-containing protein</fullName>
    </recommendedName>
</protein>
<evidence type="ECO:0000259" key="2">
    <source>
        <dbReference type="Pfam" id="PF03364"/>
    </source>
</evidence>
<feature type="domain" description="Coenzyme Q-binding protein COQ10 START" evidence="2">
    <location>
        <begin position="63"/>
        <end position="235"/>
    </location>
</feature>
<evidence type="ECO:0000313" key="3">
    <source>
        <dbReference type="EMBL" id="KAK9804217.1"/>
    </source>
</evidence>
<feature type="compositionally biased region" description="Basic and acidic residues" evidence="1">
    <location>
        <begin position="143"/>
        <end position="160"/>
    </location>
</feature>
<feature type="region of interest" description="Disordered" evidence="1">
    <location>
        <begin position="133"/>
        <end position="174"/>
    </location>
</feature>
<gene>
    <name evidence="3" type="ORF">WJX72_001629</name>
</gene>
<sequence length="253" mass="27853">MASRATALTHRGQHRHSCSYRRKQQRFCRCAASSITQEATRQVAVEVEKAARNSRRLYAGIDIAAPVELVWGALTDYDGLGTFIPGLAENRCLERRPAGAKLLQVGEQDLAFGTKFRARVVLDIREHERGIPAALLHGSRSNGHSERGSGGESSNGREESSFPEPRSPLNGAPARDISFAMVDGDFQAFQGVWRMQQGKAGSNSTRLSYALFVRPQIWMPIRLIQGRIEGEIANNLGAVRKHSERLFAGLGDN</sequence>
<keyword evidence="4" id="KW-1185">Reference proteome</keyword>
<dbReference type="SUPFAM" id="SSF55961">
    <property type="entry name" value="Bet v1-like"/>
    <property type="match status" value="2"/>
</dbReference>
<dbReference type="PANTHER" id="PTHR34060">
    <property type="entry name" value="POLYKETIDE CYCLASE / DEHYDRASE AND LIPID TRANSPORT PROTEIN"/>
    <property type="match status" value="1"/>
</dbReference>
<organism evidence="3 4">
    <name type="scientific">[Myrmecia] bisecta</name>
    <dbReference type="NCBI Taxonomy" id="41462"/>
    <lineage>
        <taxon>Eukaryota</taxon>
        <taxon>Viridiplantae</taxon>
        <taxon>Chlorophyta</taxon>
        <taxon>core chlorophytes</taxon>
        <taxon>Trebouxiophyceae</taxon>
        <taxon>Trebouxiales</taxon>
        <taxon>Trebouxiaceae</taxon>
        <taxon>Myrmecia</taxon>
    </lineage>
</organism>
<dbReference type="InterPro" id="IPR023393">
    <property type="entry name" value="START-like_dom_sf"/>
</dbReference>
<evidence type="ECO:0000256" key="1">
    <source>
        <dbReference type="SAM" id="MobiDB-lite"/>
    </source>
</evidence>
<name>A0AAW1P5F7_9CHLO</name>
<dbReference type="AlphaFoldDB" id="A0AAW1P5F7"/>
<evidence type="ECO:0000313" key="4">
    <source>
        <dbReference type="Proteomes" id="UP001489004"/>
    </source>
</evidence>
<dbReference type="Pfam" id="PF03364">
    <property type="entry name" value="Polyketide_cyc"/>
    <property type="match status" value="1"/>
</dbReference>
<proteinExistence type="predicted"/>
<dbReference type="EMBL" id="JALJOR010000018">
    <property type="protein sequence ID" value="KAK9804217.1"/>
    <property type="molecule type" value="Genomic_DNA"/>
</dbReference>
<comment type="caution">
    <text evidence="3">The sequence shown here is derived from an EMBL/GenBank/DDBJ whole genome shotgun (WGS) entry which is preliminary data.</text>
</comment>
<dbReference type="PANTHER" id="PTHR34060:SF1">
    <property type="entry name" value="POLYKETIDE CYCLASE _ DEHYDRASE AND LIPID TRANSPORT PROTEIN"/>
    <property type="match status" value="1"/>
</dbReference>
<accession>A0AAW1P5F7</accession>
<dbReference type="Proteomes" id="UP001489004">
    <property type="component" value="Unassembled WGS sequence"/>
</dbReference>
<reference evidence="3 4" key="1">
    <citation type="journal article" date="2024" name="Nat. Commun.">
        <title>Phylogenomics reveals the evolutionary origins of lichenization in chlorophyte algae.</title>
        <authorList>
            <person name="Puginier C."/>
            <person name="Libourel C."/>
            <person name="Otte J."/>
            <person name="Skaloud P."/>
            <person name="Haon M."/>
            <person name="Grisel S."/>
            <person name="Petersen M."/>
            <person name="Berrin J.G."/>
            <person name="Delaux P.M."/>
            <person name="Dal Grande F."/>
            <person name="Keller J."/>
        </authorList>
    </citation>
    <scope>NUCLEOTIDE SEQUENCE [LARGE SCALE GENOMIC DNA]</scope>
    <source>
        <strain evidence="3 4">SAG 2043</strain>
    </source>
</reference>